<evidence type="ECO:0000313" key="1">
    <source>
        <dbReference type="EMBL" id="CAF0702529.1"/>
    </source>
</evidence>
<gene>
    <name evidence="1" type="ORF">MPNT_50105</name>
</gene>
<dbReference type="AlphaFoldDB" id="A0A8J2BRU4"/>
<accession>A0A8J2BRU4</accession>
<name>A0A8J2BRU4_9BACT</name>
<reference evidence="1" key="1">
    <citation type="submission" date="2021-02" db="EMBL/GenBank/DDBJ databases">
        <authorList>
            <person name="Cremers G."/>
            <person name="Picone N."/>
        </authorList>
    </citation>
    <scope>NUCLEOTIDE SEQUENCE</scope>
    <source>
        <strain evidence="1">PQ17</strain>
    </source>
</reference>
<comment type="caution">
    <text evidence="1">The sequence shown here is derived from an EMBL/GenBank/DDBJ whole genome shotgun (WGS) entry which is preliminary data.</text>
</comment>
<sequence>MRGTENFGFVVPEALLWGVSDPRRDTRPQKCSVPIKCFFFGEHLSPHLGVPAALAFHKKNGKWDSV</sequence>
<proteinExistence type="predicted"/>
<organism evidence="1 2">
    <name type="scientific">Candidatus Methylacidithermus pantelleriae</name>
    <dbReference type="NCBI Taxonomy" id="2744239"/>
    <lineage>
        <taxon>Bacteria</taxon>
        <taxon>Pseudomonadati</taxon>
        <taxon>Verrucomicrobiota</taxon>
        <taxon>Methylacidiphilae</taxon>
        <taxon>Methylacidiphilales</taxon>
        <taxon>Methylacidiphilaceae</taxon>
        <taxon>Candidatus Methylacidithermus</taxon>
    </lineage>
</organism>
<protein>
    <submittedName>
        <fullName evidence="1">Uncharacterized protein</fullName>
    </submittedName>
</protein>
<keyword evidence="2" id="KW-1185">Reference proteome</keyword>
<dbReference type="EMBL" id="CAJNOB010000045">
    <property type="protein sequence ID" value="CAF0702529.1"/>
    <property type="molecule type" value="Genomic_DNA"/>
</dbReference>
<dbReference type="Proteomes" id="UP000663859">
    <property type="component" value="Unassembled WGS sequence"/>
</dbReference>
<evidence type="ECO:0000313" key="2">
    <source>
        <dbReference type="Proteomes" id="UP000663859"/>
    </source>
</evidence>